<dbReference type="InterPro" id="IPR012833">
    <property type="entry name" value="NrdD"/>
</dbReference>
<dbReference type="Gene3D" id="3.20.70.20">
    <property type="match status" value="2"/>
</dbReference>
<dbReference type="PANTHER" id="PTHR21075">
    <property type="entry name" value="ANAEROBIC RIBONUCLEOSIDE-TRIPHOSPHATE REDUCTASE"/>
    <property type="match status" value="1"/>
</dbReference>
<proteinExistence type="predicted"/>
<dbReference type="PANTHER" id="PTHR21075:SF0">
    <property type="entry name" value="ANAEROBIC RIBONUCLEOSIDE-TRIPHOSPHATE REDUCTASE"/>
    <property type="match status" value="1"/>
</dbReference>
<keyword evidence="2" id="KW-1185">Reference proteome</keyword>
<evidence type="ECO:0000313" key="1">
    <source>
        <dbReference type="EMBL" id="BBB31673.1"/>
    </source>
</evidence>
<dbReference type="SUPFAM" id="SSF51998">
    <property type="entry name" value="PFL-like glycyl radical enzymes"/>
    <property type="match status" value="1"/>
</dbReference>
<protein>
    <submittedName>
        <fullName evidence="1">Uncharacterized protein</fullName>
    </submittedName>
</protein>
<gene>
    <name evidence="1" type="ORF">TTHT_0019</name>
</gene>
<dbReference type="AlphaFoldDB" id="A0A7R6PLB1"/>
<evidence type="ECO:0000313" key="2">
    <source>
        <dbReference type="Proteomes" id="UP000595564"/>
    </source>
</evidence>
<dbReference type="GO" id="GO:0006260">
    <property type="term" value="P:DNA replication"/>
    <property type="evidence" value="ECO:0007669"/>
    <property type="project" value="InterPro"/>
</dbReference>
<sequence length="589" mass="68072">MNKSKFDSFEDKTIFVKGSNQEITPWDRTKIIAILMDESGLPFSVAEKIAEDVQKIVFSSNLKTVSSSLLRELVNSKLIEYGYSKILNKTRRLGLSTSDVKEVISNAMPYKTYAPVSPMLSSNYIAETVKRQFSAFNIFPEKIVNLHYEGKIHINGINGIDRLYSVALDVSKLLTFKYAGDNFFVNKPNNVKDFFENLIKTLLFLNNFVNSSIFIFGIEKVFKYFKVTEEGADFFIDFLKHVESLFLSDKPLKIFLKDKNLMVKAARFYSQNFCLKSEIATKKASYVPSRNISISDSFVDNSYFVMENVTLNLPGIALQAKLKSKDFFKELKTYLESAFIVFGKKGIFIEKMLMTKGQSVLDFLKKLGFNPLASYNTISICGLQECISLLKEKHKFNGEDLTFANDIFVFLKESIENLKEKYKFNVLISDSDQTDTAYRFARLDLKFEPYYIGKVVKGDISYGGIFYSHNASFLSNPYFDIYEAIDVEENLKKYFDFPFKTVVKLLDFDNVKISLRDRGYRYLMLTQDFSVCYHCTVMKSGIYKSCPECLSDEVFNYFYLYSNYAPFSKLNRGLRVMMDNIVYYEEFTI</sequence>
<organism evidence="1 2">
    <name type="scientific">Thermotomaculum hydrothermale</name>
    <dbReference type="NCBI Taxonomy" id="981385"/>
    <lineage>
        <taxon>Bacteria</taxon>
        <taxon>Pseudomonadati</taxon>
        <taxon>Acidobacteriota</taxon>
        <taxon>Holophagae</taxon>
        <taxon>Thermotomaculales</taxon>
        <taxon>Thermotomaculaceae</taxon>
        <taxon>Thermotomaculum</taxon>
    </lineage>
</organism>
<dbReference type="Proteomes" id="UP000595564">
    <property type="component" value="Chromosome"/>
</dbReference>
<dbReference type="RefSeq" id="WP_201328005.1">
    <property type="nucleotide sequence ID" value="NZ_AP017470.1"/>
</dbReference>
<name>A0A7R6PLB1_9BACT</name>
<dbReference type="Pfam" id="PF13597">
    <property type="entry name" value="NRDD"/>
    <property type="match status" value="1"/>
</dbReference>
<dbReference type="GO" id="GO:0004748">
    <property type="term" value="F:ribonucleoside-diphosphate reductase activity, thioredoxin disulfide as acceptor"/>
    <property type="evidence" value="ECO:0007669"/>
    <property type="project" value="TreeGrafter"/>
</dbReference>
<dbReference type="EMBL" id="AP017470">
    <property type="protein sequence ID" value="BBB31673.1"/>
    <property type="molecule type" value="Genomic_DNA"/>
</dbReference>
<dbReference type="KEGG" id="thyd:TTHT_0019"/>
<reference evidence="1 2" key="1">
    <citation type="journal article" date="2012" name="Extremophiles">
        <title>Thermotomaculum hydrothermale gen. nov., sp. nov., a novel heterotrophic thermophile within the phylum Acidobacteria from a deep-sea hydrothermal vent chimney in the Southern Okinawa Trough.</title>
        <authorList>
            <person name="Izumi H."/>
            <person name="Nunoura T."/>
            <person name="Miyazaki M."/>
            <person name="Mino S."/>
            <person name="Toki T."/>
            <person name="Takai K."/>
            <person name="Sako Y."/>
            <person name="Sawabe T."/>
            <person name="Nakagawa S."/>
        </authorList>
    </citation>
    <scope>NUCLEOTIDE SEQUENCE [LARGE SCALE GENOMIC DNA]</scope>
    <source>
        <strain evidence="1 2">AC55</strain>
    </source>
</reference>
<dbReference type="GO" id="GO:0008998">
    <property type="term" value="F:ribonucleoside-triphosphate reductase (thioredoxin) activity"/>
    <property type="evidence" value="ECO:0007669"/>
    <property type="project" value="InterPro"/>
</dbReference>
<dbReference type="GO" id="GO:0009265">
    <property type="term" value="P:2'-deoxyribonucleotide biosynthetic process"/>
    <property type="evidence" value="ECO:0007669"/>
    <property type="project" value="TreeGrafter"/>
</dbReference>
<dbReference type="GO" id="GO:0031250">
    <property type="term" value="C:anaerobic ribonucleoside-triphosphate reductase complex"/>
    <property type="evidence" value="ECO:0007669"/>
    <property type="project" value="TreeGrafter"/>
</dbReference>
<accession>A0A7R6PLB1</accession>